<keyword evidence="1" id="KW-0732">Signal</keyword>
<evidence type="ECO:0000256" key="1">
    <source>
        <dbReference type="SAM" id="SignalP"/>
    </source>
</evidence>
<protein>
    <submittedName>
        <fullName evidence="2">Uncharacterized protein</fullName>
    </submittedName>
</protein>
<evidence type="ECO:0000313" key="2">
    <source>
        <dbReference type="EMBL" id="KAL1885980.1"/>
    </source>
</evidence>
<gene>
    <name evidence="2" type="ORF">Cpir12675_006974</name>
</gene>
<dbReference type="Proteomes" id="UP001583280">
    <property type="component" value="Unassembled WGS sequence"/>
</dbReference>
<feature type="signal peptide" evidence="1">
    <location>
        <begin position="1"/>
        <end position="20"/>
    </location>
</feature>
<accession>A0ABR3YDB5</accession>
<name>A0ABR3YDB5_9PEZI</name>
<keyword evidence="3" id="KW-1185">Reference proteome</keyword>
<organism evidence="2 3">
    <name type="scientific">Ceratocystis pirilliformis</name>
    <dbReference type="NCBI Taxonomy" id="259994"/>
    <lineage>
        <taxon>Eukaryota</taxon>
        <taxon>Fungi</taxon>
        <taxon>Dikarya</taxon>
        <taxon>Ascomycota</taxon>
        <taxon>Pezizomycotina</taxon>
        <taxon>Sordariomycetes</taxon>
        <taxon>Hypocreomycetidae</taxon>
        <taxon>Microascales</taxon>
        <taxon>Ceratocystidaceae</taxon>
        <taxon>Ceratocystis</taxon>
    </lineage>
</organism>
<dbReference type="EMBL" id="JAWDJO010000469">
    <property type="protein sequence ID" value="KAL1885980.1"/>
    <property type="molecule type" value="Genomic_DNA"/>
</dbReference>
<feature type="chain" id="PRO_5045245553" evidence="1">
    <location>
        <begin position="21"/>
        <end position="272"/>
    </location>
</feature>
<reference evidence="2 3" key="1">
    <citation type="journal article" date="2024" name="IMA Fungus">
        <title>IMA Genome - F19 : A genome assembly and annotation guide to empower mycologists, including annotated draft genome sequences of Ceratocystis pirilliformis, Diaporthe australafricana, Fusarium ophioides, Paecilomyces lecythidis, and Sporothrix stenoceras.</title>
        <authorList>
            <person name="Aylward J."/>
            <person name="Wilson A.M."/>
            <person name="Visagie C.M."/>
            <person name="Spraker J."/>
            <person name="Barnes I."/>
            <person name="Buitendag C."/>
            <person name="Ceriani C."/>
            <person name="Del Mar Angel L."/>
            <person name="du Plessis D."/>
            <person name="Fuchs T."/>
            <person name="Gasser K."/>
            <person name="Kramer D."/>
            <person name="Li W."/>
            <person name="Munsamy K."/>
            <person name="Piso A."/>
            <person name="Price J.L."/>
            <person name="Sonnekus B."/>
            <person name="Thomas C."/>
            <person name="van der Nest A."/>
            <person name="van Dijk A."/>
            <person name="van Heerden A."/>
            <person name="van Vuuren N."/>
            <person name="Yilmaz N."/>
            <person name="Duong T.A."/>
            <person name="van der Merwe N.A."/>
            <person name="Wingfield M.J."/>
            <person name="Wingfield B.D."/>
        </authorList>
    </citation>
    <scope>NUCLEOTIDE SEQUENCE [LARGE SCALE GENOMIC DNA]</scope>
    <source>
        <strain evidence="2 3">CMW 12675</strain>
    </source>
</reference>
<comment type="caution">
    <text evidence="2">The sequence shown here is derived from an EMBL/GenBank/DDBJ whole genome shotgun (WGS) entry which is preliminary data.</text>
</comment>
<evidence type="ECO:0000313" key="3">
    <source>
        <dbReference type="Proteomes" id="UP001583280"/>
    </source>
</evidence>
<proteinExistence type="predicted"/>
<sequence>MKFFPVSLTLALSILRLAQAGAIEDHGYQIKVSGEVDSVLSRDSEGDYQLIDVISFHPRMNLVTIFIANNDLEAESENKLSLGCIYTSLAEKRSRKPEDIDWVVSKVDGDPETDMLIRGIRQDREVGVTEDITVRADDKEWKAILDTKYYKNAAAVNNKAIEAILIRTVQHPILEDSVDIDSFYFHFPTKGIHNPEDNHNDEPIYWAKELKKGFKTDEEGDWEDEEDEGAAMRNLFAEEEEQQSASLETLFTEIDDMISEAVENDQPPASRR</sequence>